<reference evidence="1 2" key="1">
    <citation type="submission" date="2019-03" db="EMBL/GenBank/DDBJ databases">
        <title>First draft genome of Liparis tanakae, snailfish: a comprehensive survey of snailfish specific genes.</title>
        <authorList>
            <person name="Kim W."/>
            <person name="Song I."/>
            <person name="Jeong J.-H."/>
            <person name="Kim D."/>
            <person name="Kim S."/>
            <person name="Ryu S."/>
            <person name="Song J.Y."/>
            <person name="Lee S.K."/>
        </authorList>
    </citation>
    <scope>NUCLEOTIDE SEQUENCE [LARGE SCALE GENOMIC DNA]</scope>
    <source>
        <tissue evidence="1">Muscle</tissue>
    </source>
</reference>
<organism evidence="1 2">
    <name type="scientific">Liparis tanakae</name>
    <name type="common">Tanaka's snailfish</name>
    <dbReference type="NCBI Taxonomy" id="230148"/>
    <lineage>
        <taxon>Eukaryota</taxon>
        <taxon>Metazoa</taxon>
        <taxon>Chordata</taxon>
        <taxon>Craniata</taxon>
        <taxon>Vertebrata</taxon>
        <taxon>Euteleostomi</taxon>
        <taxon>Actinopterygii</taxon>
        <taxon>Neopterygii</taxon>
        <taxon>Teleostei</taxon>
        <taxon>Neoteleostei</taxon>
        <taxon>Acanthomorphata</taxon>
        <taxon>Eupercaria</taxon>
        <taxon>Perciformes</taxon>
        <taxon>Cottioidei</taxon>
        <taxon>Cottales</taxon>
        <taxon>Liparidae</taxon>
        <taxon>Liparis</taxon>
    </lineage>
</organism>
<protein>
    <submittedName>
        <fullName evidence="1">Uncharacterized protein</fullName>
    </submittedName>
</protein>
<gene>
    <name evidence="1" type="ORF">EYF80_037954</name>
</gene>
<name>A0A4Z2GE91_9TELE</name>
<dbReference type="Proteomes" id="UP000314294">
    <property type="component" value="Unassembled WGS sequence"/>
</dbReference>
<proteinExistence type="predicted"/>
<dbReference type="AlphaFoldDB" id="A0A4Z2GE91"/>
<comment type="caution">
    <text evidence="1">The sequence shown here is derived from an EMBL/GenBank/DDBJ whole genome shotgun (WGS) entry which is preliminary data.</text>
</comment>
<keyword evidence="2" id="KW-1185">Reference proteome</keyword>
<sequence>MRTSVVLTRPRETTGGSRHQRHLFINQHHLFIKQHHLFIKQPQVKSASALHPRELFVSDTLFLTPWSPPEPCLTPPRRCSRSFMTPMNSLWLSLSSRSSSKILKTVLTRWRLSWMPVAT</sequence>
<accession>A0A4Z2GE91</accession>
<evidence type="ECO:0000313" key="1">
    <source>
        <dbReference type="EMBL" id="TNN51858.1"/>
    </source>
</evidence>
<evidence type="ECO:0000313" key="2">
    <source>
        <dbReference type="Proteomes" id="UP000314294"/>
    </source>
</evidence>
<dbReference type="EMBL" id="SRLO01000568">
    <property type="protein sequence ID" value="TNN51858.1"/>
    <property type="molecule type" value="Genomic_DNA"/>
</dbReference>